<protein>
    <submittedName>
        <fullName evidence="1">Uncharacterized protein</fullName>
    </submittedName>
</protein>
<dbReference type="EMBL" id="GISG01224075">
    <property type="protein sequence ID" value="MBA4664540.1"/>
    <property type="molecule type" value="Transcribed_RNA"/>
</dbReference>
<sequence length="110" mass="12367">MVELPYLLNMDHLLYHLFWARELDRQLCIHGLHVVKSSVATRISALSRGTTNGTRYVMCIRRPPKLLLMELRKDFASSVAGSTCWRNLMMVSVVVVGVLLPIISVEGSPS</sequence>
<name>A0A7C9AC44_OPUST</name>
<proteinExistence type="predicted"/>
<dbReference type="AlphaFoldDB" id="A0A7C9AC44"/>
<reference evidence="1" key="1">
    <citation type="journal article" date="2013" name="J. Plant Res.">
        <title>Effect of fungi and light on seed germination of three Opuntia species from semiarid lands of central Mexico.</title>
        <authorList>
            <person name="Delgado-Sanchez P."/>
            <person name="Jimenez-Bremont J.F."/>
            <person name="Guerrero-Gonzalez Mde L."/>
            <person name="Flores J."/>
        </authorList>
    </citation>
    <scope>NUCLEOTIDE SEQUENCE</scope>
    <source>
        <tissue evidence="1">Cladode</tissue>
    </source>
</reference>
<dbReference type="EMBL" id="GISG01224074">
    <property type="protein sequence ID" value="MBA4664539.1"/>
    <property type="molecule type" value="Transcribed_RNA"/>
</dbReference>
<evidence type="ECO:0000313" key="1">
    <source>
        <dbReference type="EMBL" id="MBA4664539.1"/>
    </source>
</evidence>
<organism evidence="1">
    <name type="scientific">Opuntia streptacantha</name>
    <name type="common">Prickly pear cactus</name>
    <name type="synonym">Opuntia cardona</name>
    <dbReference type="NCBI Taxonomy" id="393608"/>
    <lineage>
        <taxon>Eukaryota</taxon>
        <taxon>Viridiplantae</taxon>
        <taxon>Streptophyta</taxon>
        <taxon>Embryophyta</taxon>
        <taxon>Tracheophyta</taxon>
        <taxon>Spermatophyta</taxon>
        <taxon>Magnoliopsida</taxon>
        <taxon>eudicotyledons</taxon>
        <taxon>Gunneridae</taxon>
        <taxon>Pentapetalae</taxon>
        <taxon>Caryophyllales</taxon>
        <taxon>Cactineae</taxon>
        <taxon>Cactaceae</taxon>
        <taxon>Opuntioideae</taxon>
        <taxon>Opuntia</taxon>
    </lineage>
</organism>
<accession>A0A7C9AC44</accession>
<reference evidence="1" key="2">
    <citation type="submission" date="2020-07" db="EMBL/GenBank/DDBJ databases">
        <authorList>
            <person name="Vera ALvarez R."/>
            <person name="Arias-Moreno D.M."/>
            <person name="Jimenez-Jacinto V."/>
            <person name="Jimenez-Bremont J.F."/>
            <person name="Swaminathan K."/>
            <person name="Moose S.P."/>
            <person name="Guerrero-Gonzalez M.L."/>
            <person name="Marino-Ramirez L."/>
            <person name="Landsman D."/>
            <person name="Rodriguez-Kessler M."/>
            <person name="Delgado-Sanchez P."/>
        </authorList>
    </citation>
    <scope>NUCLEOTIDE SEQUENCE</scope>
    <source>
        <tissue evidence="1">Cladode</tissue>
    </source>
</reference>